<feature type="transmembrane region" description="Helical" evidence="7">
    <location>
        <begin position="91"/>
        <end position="110"/>
    </location>
</feature>
<protein>
    <submittedName>
        <fullName evidence="9">Kef-type K+ transport system membrane component KefB</fullName>
    </submittedName>
</protein>
<feature type="transmembrane region" description="Helical" evidence="7">
    <location>
        <begin position="130"/>
        <end position="147"/>
    </location>
</feature>
<dbReference type="InterPro" id="IPR006153">
    <property type="entry name" value="Cation/H_exchanger_TM"/>
</dbReference>
<dbReference type="Gene3D" id="1.20.1530.20">
    <property type="match status" value="1"/>
</dbReference>
<feature type="transmembrane region" description="Helical" evidence="7">
    <location>
        <begin position="159"/>
        <end position="180"/>
    </location>
</feature>
<evidence type="ECO:0000256" key="3">
    <source>
        <dbReference type="ARBA" id="ARBA00022692"/>
    </source>
</evidence>
<dbReference type="PANTHER" id="PTHR32468:SF0">
    <property type="entry name" value="K(+)_H(+) ANTIPORTER 1"/>
    <property type="match status" value="1"/>
</dbReference>
<dbReference type="Pfam" id="PF00999">
    <property type="entry name" value="Na_H_Exchanger"/>
    <property type="match status" value="1"/>
</dbReference>
<evidence type="ECO:0000256" key="6">
    <source>
        <dbReference type="ARBA" id="ARBA00023136"/>
    </source>
</evidence>
<dbReference type="EMBL" id="JACIER010000003">
    <property type="protein sequence ID" value="MBB4043109.1"/>
    <property type="molecule type" value="Genomic_DNA"/>
</dbReference>
<proteinExistence type="predicted"/>
<dbReference type="GO" id="GO:0015297">
    <property type="term" value="F:antiporter activity"/>
    <property type="evidence" value="ECO:0007669"/>
    <property type="project" value="InterPro"/>
</dbReference>
<keyword evidence="3 7" id="KW-0812">Transmembrane</keyword>
<evidence type="ECO:0000259" key="8">
    <source>
        <dbReference type="Pfam" id="PF00999"/>
    </source>
</evidence>
<evidence type="ECO:0000256" key="7">
    <source>
        <dbReference type="SAM" id="Phobius"/>
    </source>
</evidence>
<evidence type="ECO:0000256" key="4">
    <source>
        <dbReference type="ARBA" id="ARBA00022989"/>
    </source>
</evidence>
<keyword evidence="10" id="KW-1185">Reference proteome</keyword>
<dbReference type="GO" id="GO:1902600">
    <property type="term" value="P:proton transmembrane transport"/>
    <property type="evidence" value="ECO:0007669"/>
    <property type="project" value="InterPro"/>
</dbReference>
<gene>
    <name evidence="9" type="ORF">GGR06_000876</name>
</gene>
<keyword evidence="2" id="KW-0813">Transport</keyword>
<comment type="caution">
    <text evidence="9">The sequence shown here is derived from an EMBL/GenBank/DDBJ whole genome shotgun (WGS) entry which is preliminary data.</text>
</comment>
<keyword evidence="4 7" id="KW-1133">Transmembrane helix</keyword>
<name>A0A840CX27_9BACE</name>
<keyword evidence="6 7" id="KW-0472">Membrane</keyword>
<evidence type="ECO:0000256" key="2">
    <source>
        <dbReference type="ARBA" id="ARBA00022448"/>
    </source>
</evidence>
<feature type="transmembrane region" description="Helical" evidence="7">
    <location>
        <begin position="254"/>
        <end position="275"/>
    </location>
</feature>
<feature type="transmembrane region" description="Helical" evidence="7">
    <location>
        <begin position="296"/>
        <end position="319"/>
    </location>
</feature>
<evidence type="ECO:0000313" key="9">
    <source>
        <dbReference type="EMBL" id="MBB4043109.1"/>
    </source>
</evidence>
<evidence type="ECO:0000256" key="5">
    <source>
        <dbReference type="ARBA" id="ARBA00023065"/>
    </source>
</evidence>
<feature type="transmembrane region" description="Helical" evidence="7">
    <location>
        <begin position="58"/>
        <end position="79"/>
    </location>
</feature>
<feature type="transmembrane region" description="Helical" evidence="7">
    <location>
        <begin position="192"/>
        <end position="213"/>
    </location>
</feature>
<dbReference type="AlphaFoldDB" id="A0A840CX27"/>
<accession>A0A840CX27</accession>
<dbReference type="RefSeq" id="WP_052517185.1">
    <property type="nucleotide sequence ID" value="NZ_JACIER010000003.1"/>
</dbReference>
<feature type="transmembrane region" description="Helical" evidence="7">
    <location>
        <begin position="373"/>
        <end position="396"/>
    </location>
</feature>
<sequence>MKRLKNIFFYLVIIGTFSALIYWIILFGAKLEVGRGVMSKLSTMTPLQEFFNSIKENLHHSVALLILQIVIIIIAARSFGWIFKKMGQPSVIGEILAGIVLGPSLLGLYFPEVSSFLFPAKSLGNLQVLSQIGLILFMFIIGMELNLKALQSKAHDAIVISHASIIIPFSLGVGLAYFIYQGHAPEHISFSSFSLFMGIALSITAFPVLARIIQEQGIHKTKLGAIVITCAAADDITAWCLLAAVIAIVKAGSVVSALYTILFALIYVLFMLKLVRPFLRKIGQVYQTEKQVGQSVVVLFFIVLLLSAFVTEAIGIHALFGAFMAGAIMPENLNLRRTFIGKIEDVALVLLLPIFFVISGLRTEIGLINDPALWEITGLIVLLAIVGKFVGSALAAKFVGQNWKDSLTIGALMNTRGLMELVALNIGYELGVLKAEVFAMMVIMALVTTFMTGILLKLINRIFKGEVATE</sequence>
<organism evidence="9 10">
    <name type="scientific">Bacteroides reticulotermitis</name>
    <dbReference type="NCBI Taxonomy" id="1133319"/>
    <lineage>
        <taxon>Bacteria</taxon>
        <taxon>Pseudomonadati</taxon>
        <taxon>Bacteroidota</taxon>
        <taxon>Bacteroidia</taxon>
        <taxon>Bacteroidales</taxon>
        <taxon>Bacteroidaceae</taxon>
        <taxon>Bacteroides</taxon>
    </lineage>
</organism>
<dbReference type="PANTHER" id="PTHR32468">
    <property type="entry name" value="CATION/H + ANTIPORTER"/>
    <property type="match status" value="1"/>
</dbReference>
<keyword evidence="5" id="KW-0406">Ion transport</keyword>
<feature type="transmembrane region" description="Helical" evidence="7">
    <location>
        <begin position="437"/>
        <end position="456"/>
    </location>
</feature>
<evidence type="ECO:0000256" key="1">
    <source>
        <dbReference type="ARBA" id="ARBA00004141"/>
    </source>
</evidence>
<dbReference type="GO" id="GO:0016020">
    <property type="term" value="C:membrane"/>
    <property type="evidence" value="ECO:0007669"/>
    <property type="project" value="UniProtKB-SubCell"/>
</dbReference>
<feature type="transmembrane region" description="Helical" evidence="7">
    <location>
        <begin position="339"/>
        <end position="361"/>
    </location>
</feature>
<feature type="transmembrane region" description="Helical" evidence="7">
    <location>
        <begin position="7"/>
        <end position="29"/>
    </location>
</feature>
<comment type="subcellular location">
    <subcellularLocation>
        <location evidence="1">Membrane</location>
        <topology evidence="1">Multi-pass membrane protein</topology>
    </subcellularLocation>
</comment>
<dbReference type="InterPro" id="IPR038770">
    <property type="entry name" value="Na+/solute_symporter_sf"/>
</dbReference>
<dbReference type="InterPro" id="IPR050794">
    <property type="entry name" value="CPA2_transporter"/>
</dbReference>
<dbReference type="Proteomes" id="UP000560658">
    <property type="component" value="Unassembled WGS sequence"/>
</dbReference>
<reference evidence="9" key="1">
    <citation type="submission" date="2020-08" db="EMBL/GenBank/DDBJ databases">
        <title>Genomic Encyclopedia of Type Strains, Phase IV (KMG-IV): sequencing the most valuable type-strain genomes for metagenomic binning, comparative biology and taxonomic classification.</title>
        <authorList>
            <person name="Goeker M."/>
        </authorList>
    </citation>
    <scope>NUCLEOTIDE SEQUENCE [LARGE SCALE GENOMIC DNA]</scope>
    <source>
        <strain evidence="9">DSM 105720</strain>
    </source>
</reference>
<evidence type="ECO:0000313" key="10">
    <source>
        <dbReference type="Proteomes" id="UP000560658"/>
    </source>
</evidence>
<feature type="transmembrane region" description="Helical" evidence="7">
    <location>
        <begin position="225"/>
        <end position="248"/>
    </location>
</feature>
<feature type="domain" description="Cation/H+ exchanger transmembrane" evidence="8">
    <location>
        <begin position="76"/>
        <end position="458"/>
    </location>
</feature>